<dbReference type="EMBL" id="BONQ01000020">
    <property type="protein sequence ID" value="GIG43135.1"/>
    <property type="molecule type" value="Genomic_DNA"/>
</dbReference>
<reference evidence="1" key="1">
    <citation type="submission" date="2021-01" db="EMBL/GenBank/DDBJ databases">
        <title>Whole genome shotgun sequence of Dactylosporangium siamense NBRC 106093.</title>
        <authorList>
            <person name="Komaki H."/>
            <person name="Tamura T."/>
        </authorList>
    </citation>
    <scope>NUCLEOTIDE SEQUENCE</scope>
    <source>
        <strain evidence="1">NBRC 106093</strain>
    </source>
</reference>
<comment type="caution">
    <text evidence="1">The sequence shown here is derived from an EMBL/GenBank/DDBJ whole genome shotgun (WGS) entry which is preliminary data.</text>
</comment>
<protein>
    <submittedName>
        <fullName evidence="1">Uncharacterized protein</fullName>
    </submittedName>
</protein>
<name>A0A919U8U6_9ACTN</name>
<gene>
    <name evidence="1" type="ORF">Dsi01nite_011760</name>
</gene>
<proteinExistence type="predicted"/>
<keyword evidence="2" id="KW-1185">Reference proteome</keyword>
<dbReference type="RefSeq" id="WP_203845010.1">
    <property type="nucleotide sequence ID" value="NZ_BAAAVW010000002.1"/>
</dbReference>
<dbReference type="AlphaFoldDB" id="A0A919U8U6"/>
<evidence type="ECO:0000313" key="1">
    <source>
        <dbReference type="EMBL" id="GIG43135.1"/>
    </source>
</evidence>
<evidence type="ECO:0000313" key="2">
    <source>
        <dbReference type="Proteomes" id="UP000660611"/>
    </source>
</evidence>
<dbReference type="Proteomes" id="UP000660611">
    <property type="component" value="Unassembled WGS sequence"/>
</dbReference>
<sequence length="142" mass="16296">MAAPLVELVAHVEGRLDDETAQHFLQSYERDRATVNWVSDSAEAFDEVDQDGARLVGLTHTFPRPGPWVTPAVERRLLAEVRWLVAWLGQVSGDHGLVFAIRYDDRDIGRIRRGVIEEAVNEELIAVWQRDLERLERDSPRR</sequence>
<accession>A0A919U8U6</accession>
<organism evidence="1 2">
    <name type="scientific">Dactylosporangium siamense</name>
    <dbReference type="NCBI Taxonomy" id="685454"/>
    <lineage>
        <taxon>Bacteria</taxon>
        <taxon>Bacillati</taxon>
        <taxon>Actinomycetota</taxon>
        <taxon>Actinomycetes</taxon>
        <taxon>Micromonosporales</taxon>
        <taxon>Micromonosporaceae</taxon>
        <taxon>Dactylosporangium</taxon>
    </lineage>
</organism>